<keyword evidence="2" id="KW-0597">Phosphoprotein</keyword>
<evidence type="ECO:0000256" key="2">
    <source>
        <dbReference type="ARBA" id="ARBA00022553"/>
    </source>
</evidence>
<name>A0A316UK59_9BASI</name>
<gene>
    <name evidence="7" type="ORF">BDZ90DRAFT_70115</name>
</gene>
<feature type="compositionally biased region" description="Basic and acidic residues" evidence="6">
    <location>
        <begin position="107"/>
        <end position="141"/>
    </location>
</feature>
<keyword evidence="3" id="KW-0677">Repeat</keyword>
<accession>A0A316UK59</accession>
<comment type="subcellular location">
    <subcellularLocation>
        <location evidence="1">Nucleus</location>
    </subcellularLocation>
</comment>
<dbReference type="GO" id="GO:0043124">
    <property type="term" value="P:negative regulation of canonical NF-kappaB signal transduction"/>
    <property type="evidence" value="ECO:0007669"/>
    <property type="project" value="InterPro"/>
</dbReference>
<dbReference type="STRING" id="1569628.A0A316UK59"/>
<dbReference type="GO" id="GO:0005634">
    <property type="term" value="C:nucleus"/>
    <property type="evidence" value="ECO:0007669"/>
    <property type="project" value="UniProtKB-SubCell"/>
</dbReference>
<proteinExistence type="predicted"/>
<sequence>MAPGWSTYDEDYNNDNVLDTSERNAASLDTAHDEAYWREKLHDLGQEDDIDGTTRSAYLHDGGSSALPRRWQQAGELDGRAPERMGDEEYAEWLREGMESRRRKRGRGDDDDRSTPRMSRRQEDRIKAEKRRAQDEASERAQRRKAKAERRRTKAECEEYHNLLEERKQWARRWAEAKRSDKKEGSTYFSDIAWPVRPPRDDQPLRLDKESIASFLVGGPEGAPEGYPDWLARRQKKEAKRRKHDTTAGDEEDSSPPKDLLRTALLVFHPDRFFSSPLYASLSEVGRQKAMVHDCVIRVAQVLSELVEERRRDKQGR</sequence>
<keyword evidence="4" id="KW-0040">ANK repeat</keyword>
<reference evidence="7 8" key="1">
    <citation type="journal article" date="2018" name="Mol. Biol. Evol.">
        <title>Broad Genomic Sampling Reveals a Smut Pathogenic Ancestry of the Fungal Clade Ustilaginomycotina.</title>
        <authorList>
            <person name="Kijpornyongpan T."/>
            <person name="Mondo S.J."/>
            <person name="Barry K."/>
            <person name="Sandor L."/>
            <person name="Lee J."/>
            <person name="Lipzen A."/>
            <person name="Pangilinan J."/>
            <person name="LaButti K."/>
            <person name="Hainaut M."/>
            <person name="Henrissat B."/>
            <person name="Grigoriev I.V."/>
            <person name="Spatafora J.W."/>
            <person name="Aime M.C."/>
        </authorList>
    </citation>
    <scope>NUCLEOTIDE SEQUENCE [LARGE SCALE GENOMIC DNA]</scope>
    <source>
        <strain evidence="7 8">MCA 5214</strain>
    </source>
</reference>
<dbReference type="AlphaFoldDB" id="A0A316UK59"/>
<dbReference type="PANTHER" id="PTHR15263:SF1">
    <property type="entry name" value="NF-KAPPA-B INHIBITOR-LIKE PROTEIN 1"/>
    <property type="match status" value="1"/>
</dbReference>
<keyword evidence="8" id="KW-1185">Reference proteome</keyword>
<evidence type="ECO:0000313" key="8">
    <source>
        <dbReference type="Proteomes" id="UP000245884"/>
    </source>
</evidence>
<dbReference type="PANTHER" id="PTHR15263">
    <property type="entry name" value="I-KAPPA-B-LIKE PROTEIN IKBL"/>
    <property type="match status" value="1"/>
</dbReference>
<evidence type="ECO:0000256" key="6">
    <source>
        <dbReference type="SAM" id="MobiDB-lite"/>
    </source>
</evidence>
<dbReference type="Proteomes" id="UP000245884">
    <property type="component" value="Unassembled WGS sequence"/>
</dbReference>
<feature type="compositionally biased region" description="Basic residues" evidence="6">
    <location>
        <begin position="233"/>
        <end position="244"/>
    </location>
</feature>
<evidence type="ECO:0000256" key="5">
    <source>
        <dbReference type="ARBA" id="ARBA00023242"/>
    </source>
</evidence>
<dbReference type="InterPro" id="IPR038753">
    <property type="entry name" value="NFKBIL1"/>
</dbReference>
<dbReference type="RefSeq" id="XP_025360249.1">
    <property type="nucleotide sequence ID" value="XM_025509791.1"/>
</dbReference>
<evidence type="ECO:0000256" key="1">
    <source>
        <dbReference type="ARBA" id="ARBA00004123"/>
    </source>
</evidence>
<protein>
    <submittedName>
        <fullName evidence="7">Uncharacterized protein</fullName>
    </submittedName>
</protein>
<dbReference type="EMBL" id="KZ819675">
    <property type="protein sequence ID" value="PWN25637.1"/>
    <property type="molecule type" value="Genomic_DNA"/>
</dbReference>
<evidence type="ECO:0000313" key="7">
    <source>
        <dbReference type="EMBL" id="PWN25637.1"/>
    </source>
</evidence>
<evidence type="ECO:0000256" key="4">
    <source>
        <dbReference type="ARBA" id="ARBA00023043"/>
    </source>
</evidence>
<feature type="region of interest" description="Disordered" evidence="6">
    <location>
        <begin position="216"/>
        <end position="257"/>
    </location>
</feature>
<feature type="region of interest" description="Disordered" evidence="6">
    <location>
        <begin position="45"/>
        <end position="157"/>
    </location>
</feature>
<feature type="compositionally biased region" description="Basic and acidic residues" evidence="6">
    <location>
        <begin position="77"/>
        <end position="100"/>
    </location>
</feature>
<evidence type="ECO:0000256" key="3">
    <source>
        <dbReference type="ARBA" id="ARBA00022737"/>
    </source>
</evidence>
<organism evidence="7 8">
    <name type="scientific">Jaminaea rosea</name>
    <dbReference type="NCBI Taxonomy" id="1569628"/>
    <lineage>
        <taxon>Eukaryota</taxon>
        <taxon>Fungi</taxon>
        <taxon>Dikarya</taxon>
        <taxon>Basidiomycota</taxon>
        <taxon>Ustilaginomycotina</taxon>
        <taxon>Exobasidiomycetes</taxon>
        <taxon>Microstromatales</taxon>
        <taxon>Microstromatales incertae sedis</taxon>
        <taxon>Jaminaea</taxon>
    </lineage>
</organism>
<dbReference type="OrthoDB" id="412109at2759"/>
<dbReference type="GeneID" id="37031614"/>
<feature type="compositionally biased region" description="Basic residues" evidence="6">
    <location>
        <begin position="142"/>
        <end position="153"/>
    </location>
</feature>
<keyword evidence="5" id="KW-0539">Nucleus</keyword>